<comment type="caution">
    <text evidence="1">The sequence shown here is derived from an EMBL/GenBank/DDBJ whole genome shotgun (WGS) entry which is preliminary data.</text>
</comment>
<dbReference type="RefSeq" id="WP_165098226.1">
    <property type="nucleotide sequence ID" value="NZ_JAAKGU010000004.1"/>
</dbReference>
<name>A0A6M1PKS8_9BACL</name>
<dbReference type="EMBL" id="JAAKGU010000004">
    <property type="protein sequence ID" value="NGM83134.1"/>
    <property type="molecule type" value="Genomic_DNA"/>
</dbReference>
<reference evidence="1 2" key="1">
    <citation type="submission" date="2020-02" db="EMBL/GenBank/DDBJ databases">
        <authorList>
            <person name="Gao J."/>
            <person name="Sun J."/>
        </authorList>
    </citation>
    <scope>NUCLEOTIDE SEQUENCE [LARGE SCALE GENOMIC DNA]</scope>
    <source>
        <strain evidence="1 2">7124</strain>
    </source>
</reference>
<dbReference type="Proteomes" id="UP000480151">
    <property type="component" value="Unassembled WGS sequence"/>
</dbReference>
<protein>
    <submittedName>
        <fullName evidence="1">Uncharacterized protein</fullName>
    </submittedName>
</protein>
<accession>A0A6M1PKS8</accession>
<organism evidence="1 2">
    <name type="scientific">Paenibacillus apii</name>
    <dbReference type="NCBI Taxonomy" id="1850370"/>
    <lineage>
        <taxon>Bacteria</taxon>
        <taxon>Bacillati</taxon>
        <taxon>Bacillota</taxon>
        <taxon>Bacilli</taxon>
        <taxon>Bacillales</taxon>
        <taxon>Paenibacillaceae</taxon>
        <taxon>Paenibacillus</taxon>
    </lineage>
</organism>
<evidence type="ECO:0000313" key="1">
    <source>
        <dbReference type="EMBL" id="NGM83134.1"/>
    </source>
</evidence>
<gene>
    <name evidence="1" type="ORF">G5B47_11990</name>
</gene>
<dbReference type="AlphaFoldDB" id="A0A6M1PKS8"/>
<proteinExistence type="predicted"/>
<sequence>MSDIALLPESYLSGDGSGEAYLGIFDTAVRMGCEVECLGFSCKSAGLSGDFQVGRSKTFDCAPFRACAPSGGEFEGEMPARLQVLGQGGGFPQ</sequence>
<keyword evidence="2" id="KW-1185">Reference proteome</keyword>
<evidence type="ECO:0000313" key="2">
    <source>
        <dbReference type="Proteomes" id="UP000480151"/>
    </source>
</evidence>